<name>A0A1C2I6P2_ACITH</name>
<evidence type="ECO:0000313" key="2">
    <source>
        <dbReference type="Proteomes" id="UP000095008"/>
    </source>
</evidence>
<comment type="caution">
    <text evidence="1">The sequence shown here is derived from an EMBL/GenBank/DDBJ whole genome shotgun (WGS) entry which is preliminary data.</text>
</comment>
<gene>
    <name evidence="1" type="ORF">A6M23_11380</name>
</gene>
<evidence type="ECO:0000313" key="1">
    <source>
        <dbReference type="EMBL" id="OCX71648.1"/>
    </source>
</evidence>
<proteinExistence type="predicted"/>
<dbReference type="RefSeq" id="WP_065973562.1">
    <property type="nucleotide sequence ID" value="NZ_JAAOMO010000052.1"/>
</dbReference>
<dbReference type="AlphaFoldDB" id="A0A1C2I6P2"/>
<organism evidence="1 2">
    <name type="scientific">Acidithiobacillus thiooxidans</name>
    <name type="common">Thiobacillus thiooxidans</name>
    <dbReference type="NCBI Taxonomy" id="930"/>
    <lineage>
        <taxon>Bacteria</taxon>
        <taxon>Pseudomonadati</taxon>
        <taxon>Pseudomonadota</taxon>
        <taxon>Acidithiobacillia</taxon>
        <taxon>Acidithiobacillales</taxon>
        <taxon>Acidithiobacillaceae</taxon>
        <taxon>Acidithiobacillus</taxon>
    </lineage>
</organism>
<protein>
    <submittedName>
        <fullName evidence="1">Uncharacterized protein</fullName>
    </submittedName>
</protein>
<dbReference type="EMBL" id="LWRY01000128">
    <property type="protein sequence ID" value="OCX71648.1"/>
    <property type="molecule type" value="Genomic_DNA"/>
</dbReference>
<keyword evidence="2" id="KW-1185">Reference proteome</keyword>
<accession>A0A1C2I6P2</accession>
<dbReference type="Proteomes" id="UP000095008">
    <property type="component" value="Unassembled WGS sequence"/>
</dbReference>
<sequence>MTVSTQKMADWAYALFTEQKEQFRDLLREALLAAMREGDGDKLLKALNSYIERLGLSEEEKAMQFVIRNQASTQYWDLCYDLAQRISLDEQEMTMPSKVVTLKNRQSIAGERNLVAIPIAFPIRAILDEGINLHLEALNERLRKDHGVSGHWFPGLVDDYPVAELHVVEWLKVHDELFYDRLPESRIEELRFDARRRADRFHYRTDDEKWDWDFLVVMGSIEGRWTSEAIQTVRKHLQEVIAPTRQTTVFLQGASQDNEASQDMDYWLNKNPFVVGELDFMRRAQYQGGWIAKQREVDDFITQSKGPFRLTRMETGLMRGWILGNGIKNWLYVTPDMHKRTWEECLMMVWEALERNGVGMVQIGDEKPKPGTIPAFVRY</sequence>
<reference evidence="1" key="1">
    <citation type="journal article" date="2016" name="Int. J. Mol. Sci.">
        <title>Comparative genomics of the extreme acidophile Acidithiobacillus thiooxidans reveals intraspecific divergence and niche adaptation.</title>
        <authorList>
            <person name="Zhang X."/>
            <person name="Feng X."/>
            <person name="Tao J."/>
            <person name="Ma L."/>
            <person name="Xiao Y."/>
            <person name="Liang Y."/>
            <person name="Liu X."/>
            <person name="Yin H."/>
        </authorList>
    </citation>
    <scope>NUCLEOTIDE SEQUENCE [LARGE SCALE GENOMIC DNA]</scope>
    <source>
        <strain evidence="1">DXS-W</strain>
    </source>
</reference>